<dbReference type="Pfam" id="PF05005">
    <property type="entry name" value="Ocnus"/>
    <property type="match status" value="1"/>
</dbReference>
<proteinExistence type="inferred from homology"/>
<keyword evidence="4" id="KW-0726">Sexual differentiation</keyword>
<reference evidence="7" key="1">
    <citation type="submission" date="2021-02" db="EMBL/GenBank/DDBJ databases">
        <authorList>
            <person name="Dougan E. K."/>
            <person name="Rhodes N."/>
            <person name="Thang M."/>
            <person name="Chan C."/>
        </authorList>
    </citation>
    <scope>NUCLEOTIDE SEQUENCE</scope>
</reference>
<dbReference type="SUPFAM" id="SSF143724">
    <property type="entry name" value="PHP14-like"/>
    <property type="match status" value="1"/>
</dbReference>
<dbReference type="GO" id="GO:0101006">
    <property type="term" value="F:protein histidine phosphatase activity"/>
    <property type="evidence" value="ECO:0007669"/>
    <property type="project" value="TreeGrafter"/>
</dbReference>
<dbReference type="PANTHER" id="PTHR12258">
    <property type="entry name" value="JANUS-A/JANUS-B"/>
    <property type="match status" value="1"/>
</dbReference>
<feature type="compositionally biased region" description="Polar residues" evidence="6">
    <location>
        <begin position="232"/>
        <end position="241"/>
    </location>
</feature>
<dbReference type="InterPro" id="IPR007702">
    <property type="entry name" value="Janus"/>
</dbReference>
<evidence type="ECO:0000256" key="1">
    <source>
        <dbReference type="ARBA" id="ARBA00002508"/>
    </source>
</evidence>
<evidence type="ECO:0000313" key="7">
    <source>
        <dbReference type="EMBL" id="CAE8638696.1"/>
    </source>
</evidence>
<dbReference type="Proteomes" id="UP000654075">
    <property type="component" value="Unassembled WGS sequence"/>
</dbReference>
<protein>
    <submittedName>
        <fullName evidence="7">Uncharacterized protein</fullName>
    </submittedName>
</protein>
<feature type="active site" description="Proton acceptor" evidence="5">
    <location>
        <position position="25"/>
    </location>
</feature>
<evidence type="ECO:0000256" key="2">
    <source>
        <dbReference type="ARBA" id="ARBA00010971"/>
    </source>
</evidence>
<dbReference type="OrthoDB" id="422966at2759"/>
<name>A0A813HKP3_POLGL</name>
<keyword evidence="3" id="KW-0221">Differentiation</keyword>
<dbReference type="GO" id="GO:0005829">
    <property type="term" value="C:cytosol"/>
    <property type="evidence" value="ECO:0007669"/>
    <property type="project" value="TreeGrafter"/>
</dbReference>
<organism evidence="7 8">
    <name type="scientific">Polarella glacialis</name>
    <name type="common">Dinoflagellate</name>
    <dbReference type="NCBI Taxonomy" id="89957"/>
    <lineage>
        <taxon>Eukaryota</taxon>
        <taxon>Sar</taxon>
        <taxon>Alveolata</taxon>
        <taxon>Dinophyceae</taxon>
        <taxon>Suessiales</taxon>
        <taxon>Suessiaceae</taxon>
        <taxon>Polarella</taxon>
    </lineage>
</organism>
<comment type="function">
    <text evidence="1">JanA and janB regulate somatic sex differentiation.</text>
</comment>
<keyword evidence="8" id="KW-1185">Reference proteome</keyword>
<sequence length="413" mass="45601">YVQVHAELANGSTKVIVRSAAGAYHADVAESLCQALSARGIMHNIPGGGRIRRDDAAREIEIYGRSHGFGLPDHSISARICEAAFPGYTVEGPRLLLRQILQRVQERTERRGPSSKSGTPTEVYVPMDDIDEFQLYQRFRLKMVSTFGSIASALFEFGADHETGRISQQQFVHVACDQLQLLRAQEANSLFTHFTNADPLDQGVGGTASYRDFSISDEEWGFTVQRKKEAQQNKSTATPFSNVPGGGSAGIFHRNITIHSSRDASEQSLKGKRQDTPRSEGGLTGGESLAESRRTLSPGQSSSKRNYPWRQKQKPWAPSVFAGSGVIAEANNVTRFRPSEQTFKTTGKSTLRRDVAPLRDVVLRAGDNGFKAAVCPPRRSEMEPAVCSKQVSEWWPYQSHAPQPKLKLSRTPR</sequence>
<evidence type="ECO:0000256" key="4">
    <source>
        <dbReference type="ARBA" id="ARBA00022928"/>
    </source>
</evidence>
<dbReference type="InterPro" id="IPR038596">
    <property type="entry name" value="Janus_sf"/>
</dbReference>
<evidence type="ECO:0000313" key="8">
    <source>
        <dbReference type="Proteomes" id="UP000654075"/>
    </source>
</evidence>
<evidence type="ECO:0000256" key="3">
    <source>
        <dbReference type="ARBA" id="ARBA00022782"/>
    </source>
</evidence>
<gene>
    <name evidence="7" type="ORF">PGLA1383_LOCUS53834</name>
</gene>
<comment type="caution">
    <text evidence="7">The sequence shown here is derived from an EMBL/GenBank/DDBJ whole genome shotgun (WGS) entry which is preliminary data.</text>
</comment>
<dbReference type="GO" id="GO:0030154">
    <property type="term" value="P:cell differentiation"/>
    <property type="evidence" value="ECO:0007669"/>
    <property type="project" value="UniProtKB-KW"/>
</dbReference>
<accession>A0A813HKP3</accession>
<dbReference type="EMBL" id="CAJNNV010032038">
    <property type="protein sequence ID" value="CAE8638696.1"/>
    <property type="molecule type" value="Genomic_DNA"/>
</dbReference>
<evidence type="ECO:0000256" key="5">
    <source>
        <dbReference type="PIRSR" id="PIRSR607702-1"/>
    </source>
</evidence>
<feature type="non-terminal residue" evidence="7">
    <location>
        <position position="413"/>
    </location>
</feature>
<feature type="region of interest" description="Disordered" evidence="6">
    <location>
        <begin position="226"/>
        <end position="315"/>
    </location>
</feature>
<evidence type="ECO:0000256" key="6">
    <source>
        <dbReference type="SAM" id="MobiDB-lite"/>
    </source>
</evidence>
<dbReference type="GO" id="GO:0007548">
    <property type="term" value="P:sex differentiation"/>
    <property type="evidence" value="ECO:0007669"/>
    <property type="project" value="UniProtKB-KW"/>
</dbReference>
<dbReference type="AlphaFoldDB" id="A0A813HKP3"/>
<dbReference type="Gene3D" id="3.50.20.20">
    <property type="entry name" value="Janus/Ocnus"/>
    <property type="match status" value="1"/>
</dbReference>
<comment type="similarity">
    <text evidence="2">Belongs to the janus family.</text>
</comment>
<dbReference type="PANTHER" id="PTHR12258:SF5">
    <property type="entry name" value="BCDNA.GH02250-RELATED"/>
    <property type="match status" value="1"/>
</dbReference>
<feature type="compositionally biased region" description="Polar residues" evidence="6">
    <location>
        <begin position="295"/>
        <end position="305"/>
    </location>
</feature>